<protein>
    <submittedName>
        <fullName evidence="3">Predicted protein</fullName>
    </submittedName>
</protein>
<organism evidence="4">
    <name type="scientific">Micromonas pusilla (strain CCMP1545)</name>
    <name type="common">Picoplanktonic green alga</name>
    <dbReference type="NCBI Taxonomy" id="564608"/>
    <lineage>
        <taxon>Eukaryota</taxon>
        <taxon>Viridiplantae</taxon>
        <taxon>Chlorophyta</taxon>
        <taxon>Mamiellophyceae</taxon>
        <taxon>Mamiellales</taxon>
        <taxon>Mamiellaceae</taxon>
        <taxon>Micromonas</taxon>
    </lineage>
</organism>
<proteinExistence type="predicted"/>
<keyword evidence="4" id="KW-1185">Reference proteome</keyword>
<reference evidence="3 4" key="1">
    <citation type="journal article" date="2009" name="Science">
        <title>Green evolution and dynamic adaptations revealed by genomes of the marine picoeukaryotes Micromonas.</title>
        <authorList>
            <person name="Worden A.Z."/>
            <person name="Lee J.H."/>
            <person name="Mock T."/>
            <person name="Rouze P."/>
            <person name="Simmons M.P."/>
            <person name="Aerts A.L."/>
            <person name="Allen A.E."/>
            <person name="Cuvelier M.L."/>
            <person name="Derelle E."/>
            <person name="Everett M.V."/>
            <person name="Foulon E."/>
            <person name="Grimwood J."/>
            <person name="Gundlach H."/>
            <person name="Henrissat B."/>
            <person name="Napoli C."/>
            <person name="McDonald S.M."/>
            <person name="Parker M.S."/>
            <person name="Rombauts S."/>
            <person name="Salamov A."/>
            <person name="Von Dassow P."/>
            <person name="Badger J.H."/>
            <person name="Coutinho P.M."/>
            <person name="Demir E."/>
            <person name="Dubchak I."/>
            <person name="Gentemann C."/>
            <person name="Eikrem W."/>
            <person name="Gready J.E."/>
            <person name="John U."/>
            <person name="Lanier W."/>
            <person name="Lindquist E.A."/>
            <person name="Lucas S."/>
            <person name="Mayer K.F."/>
            <person name="Moreau H."/>
            <person name="Not F."/>
            <person name="Otillar R."/>
            <person name="Panaud O."/>
            <person name="Pangilinan J."/>
            <person name="Paulsen I."/>
            <person name="Piegu B."/>
            <person name="Poliakov A."/>
            <person name="Robbens S."/>
            <person name="Schmutz J."/>
            <person name="Toulza E."/>
            <person name="Wyss T."/>
            <person name="Zelensky A."/>
            <person name="Zhou K."/>
            <person name="Armbrust E.V."/>
            <person name="Bhattacharya D."/>
            <person name="Goodenough U.W."/>
            <person name="Van de Peer Y."/>
            <person name="Grigoriev I.V."/>
        </authorList>
    </citation>
    <scope>NUCLEOTIDE SEQUENCE [LARGE SCALE GENOMIC DNA]</scope>
    <source>
        <strain evidence="3 4">CCMP1545</strain>
    </source>
</reference>
<dbReference type="KEGG" id="mpp:MICPUCDRAFT_50210"/>
<feature type="compositionally biased region" description="Polar residues" evidence="1">
    <location>
        <begin position="90"/>
        <end position="100"/>
    </location>
</feature>
<name>C1MHI5_MICPC</name>
<dbReference type="AlphaFoldDB" id="C1MHI5"/>
<keyword evidence="2" id="KW-1133">Transmembrane helix</keyword>
<accession>C1MHI5</accession>
<evidence type="ECO:0000256" key="2">
    <source>
        <dbReference type="SAM" id="Phobius"/>
    </source>
</evidence>
<evidence type="ECO:0000256" key="1">
    <source>
        <dbReference type="SAM" id="MobiDB-lite"/>
    </source>
</evidence>
<sequence length="100" mass="10934">MDQDDAVVLGVVLGVVLAAALCGWWYSNCADRDNRREREGEGGHYQGWLTGRPDGPPRHVVFESSPPPPPLPPQPYGTPRQDQPAPVFQATVSQPSYPKV</sequence>
<feature type="compositionally biased region" description="Pro residues" evidence="1">
    <location>
        <begin position="65"/>
        <end position="76"/>
    </location>
</feature>
<dbReference type="GeneID" id="9681200"/>
<keyword evidence="2" id="KW-0812">Transmembrane</keyword>
<feature type="region of interest" description="Disordered" evidence="1">
    <location>
        <begin position="34"/>
        <end position="100"/>
    </location>
</feature>
<dbReference type="RefSeq" id="XP_003054959.1">
    <property type="nucleotide sequence ID" value="XM_003054913.1"/>
</dbReference>
<evidence type="ECO:0000313" key="3">
    <source>
        <dbReference type="EMBL" id="EEH60211.1"/>
    </source>
</evidence>
<dbReference type="Proteomes" id="UP000001876">
    <property type="component" value="Unassembled WGS sequence"/>
</dbReference>
<feature type="transmembrane region" description="Helical" evidence="2">
    <location>
        <begin position="6"/>
        <end position="26"/>
    </location>
</feature>
<gene>
    <name evidence="3" type="ORF">MICPUCDRAFT_50210</name>
</gene>
<dbReference type="OMA" id="SNCADRD"/>
<keyword evidence="2" id="KW-0472">Membrane</keyword>
<dbReference type="EMBL" id="GG663735">
    <property type="protein sequence ID" value="EEH60211.1"/>
    <property type="molecule type" value="Genomic_DNA"/>
</dbReference>
<evidence type="ECO:0000313" key="4">
    <source>
        <dbReference type="Proteomes" id="UP000001876"/>
    </source>
</evidence>